<dbReference type="Pfam" id="PF10411">
    <property type="entry name" value="DsbC_N"/>
    <property type="match status" value="1"/>
</dbReference>
<dbReference type="AlphaFoldDB" id="A0A2S9K149"/>
<dbReference type="EMBL" id="PVLQ01000087">
    <property type="protein sequence ID" value="PRD64178.1"/>
    <property type="molecule type" value="Genomic_DNA"/>
</dbReference>
<evidence type="ECO:0000256" key="6">
    <source>
        <dbReference type="ARBA" id="ARBA00023284"/>
    </source>
</evidence>
<evidence type="ECO:0000313" key="11">
    <source>
        <dbReference type="Proteomes" id="UP000238589"/>
    </source>
</evidence>
<dbReference type="SUPFAM" id="SSF52833">
    <property type="entry name" value="Thioredoxin-like"/>
    <property type="match status" value="1"/>
</dbReference>
<comment type="similarity">
    <text evidence="2 7">Belongs to the thioredoxin family. DsbC subfamily.</text>
</comment>
<sequence>MKLTRLSLRTLLAASLATLAFGACAQEAAIRKNLAERLPNLPKIEEVSKTPMPGLYEVRINQSDLLYTDAEGNYLLQGELIDTRTRGNLTEERVNKLSAVDFKALPFKDAFTIVRGNGKRRIAIFEDPNCGYCKRFEKDLSKIDNVTVHVFLYPVLGPDSLTKSQAIWCAKDKAKAFEDWMLRNIAPTPASCDSSAIQRNLALGKQHRITGTPTSFLPDGTRLPGAVPLEKIEQALANSK</sequence>
<name>A0A2S9K149_9BURK</name>
<evidence type="ECO:0000256" key="7">
    <source>
        <dbReference type="RuleBase" id="RU364038"/>
    </source>
</evidence>
<evidence type="ECO:0000259" key="9">
    <source>
        <dbReference type="Pfam" id="PF13098"/>
    </source>
</evidence>
<dbReference type="GO" id="GO:0016853">
    <property type="term" value="F:isomerase activity"/>
    <property type="evidence" value="ECO:0007669"/>
    <property type="project" value="UniProtKB-KW"/>
</dbReference>
<dbReference type="InterPro" id="IPR033954">
    <property type="entry name" value="DiS-bond_Isoase_DsbC/G"/>
</dbReference>
<dbReference type="OrthoDB" id="12976at2"/>
<feature type="domain" description="Thioredoxin-like fold" evidence="9">
    <location>
        <begin position="115"/>
        <end position="236"/>
    </location>
</feature>
<dbReference type="PROSITE" id="PS00194">
    <property type="entry name" value="THIOREDOXIN_1"/>
    <property type="match status" value="1"/>
</dbReference>
<keyword evidence="10" id="KW-0413">Isomerase</keyword>
<dbReference type="Gene3D" id="3.40.30.10">
    <property type="entry name" value="Glutaredoxin"/>
    <property type="match status" value="1"/>
</dbReference>
<feature type="chain" id="PRO_5015371082" description="Thiol:disulfide interchange protein" evidence="7">
    <location>
        <begin position="26"/>
        <end position="240"/>
    </location>
</feature>
<comment type="caution">
    <text evidence="10">The sequence shown here is derived from an EMBL/GenBank/DDBJ whole genome shotgun (WGS) entry which is preliminary data.</text>
</comment>
<protein>
    <recommendedName>
        <fullName evidence="7">Thiol:disulfide interchange protein</fullName>
    </recommendedName>
</protein>
<accession>A0A2S9K149</accession>
<evidence type="ECO:0000256" key="2">
    <source>
        <dbReference type="ARBA" id="ARBA00009813"/>
    </source>
</evidence>
<keyword evidence="3 7" id="KW-0732">Signal</keyword>
<comment type="subcellular location">
    <subcellularLocation>
        <location evidence="1 7">Periplasm</location>
    </subcellularLocation>
</comment>
<keyword evidence="11" id="KW-1185">Reference proteome</keyword>
<evidence type="ECO:0000256" key="5">
    <source>
        <dbReference type="ARBA" id="ARBA00023157"/>
    </source>
</evidence>
<evidence type="ECO:0000256" key="1">
    <source>
        <dbReference type="ARBA" id="ARBA00004418"/>
    </source>
</evidence>
<keyword evidence="5" id="KW-1015">Disulfide bond</keyword>
<gene>
    <name evidence="10" type="ORF">C6P64_15805</name>
</gene>
<dbReference type="InterPro" id="IPR036249">
    <property type="entry name" value="Thioredoxin-like_sf"/>
</dbReference>
<dbReference type="Gene3D" id="3.10.450.70">
    <property type="entry name" value="Disulphide bond isomerase, DsbC/G, N-terminal"/>
    <property type="match status" value="1"/>
</dbReference>
<feature type="domain" description="Disulphide bond isomerase DsbC/G N-terminal" evidence="8">
    <location>
        <begin position="23"/>
        <end position="91"/>
    </location>
</feature>
<evidence type="ECO:0000256" key="3">
    <source>
        <dbReference type="ARBA" id="ARBA00022729"/>
    </source>
</evidence>
<reference evidence="10 11" key="1">
    <citation type="submission" date="2018-03" db="EMBL/GenBank/DDBJ databases">
        <title>Comparative genomics illustrates the genes involved in a hyperalkaliphilic mechanisms of Serpentinomonas isolated from highly-alkaline calcium-rich serpentinized springs.</title>
        <authorList>
            <person name="Suzuki S."/>
            <person name="Ishii S."/>
            <person name="Walworth N."/>
            <person name="Bird L."/>
            <person name="Kuenen J.G."/>
            <person name="Nealson K.H."/>
        </authorList>
    </citation>
    <scope>NUCLEOTIDE SEQUENCE [LARGE SCALE GENOMIC DNA]</scope>
    <source>
        <strain evidence="10 11">P1</strain>
    </source>
</reference>
<dbReference type="InterPro" id="IPR009094">
    <property type="entry name" value="DiS-bond_isomerase_DsbC/G_N_sf"/>
</dbReference>
<evidence type="ECO:0000256" key="4">
    <source>
        <dbReference type="ARBA" id="ARBA00022764"/>
    </source>
</evidence>
<dbReference type="InterPro" id="IPR017937">
    <property type="entry name" value="Thioredoxin_CS"/>
</dbReference>
<organism evidence="10 11">
    <name type="scientific">Malikia granosa</name>
    <dbReference type="NCBI Taxonomy" id="263067"/>
    <lineage>
        <taxon>Bacteria</taxon>
        <taxon>Pseudomonadati</taxon>
        <taxon>Pseudomonadota</taxon>
        <taxon>Betaproteobacteria</taxon>
        <taxon>Burkholderiales</taxon>
        <taxon>Comamonadaceae</taxon>
        <taxon>Malikia</taxon>
    </lineage>
</organism>
<dbReference type="SUPFAM" id="SSF54423">
    <property type="entry name" value="DsbC/DsbG N-terminal domain-like"/>
    <property type="match status" value="1"/>
</dbReference>
<dbReference type="InterPro" id="IPR012336">
    <property type="entry name" value="Thioredoxin-like_fold"/>
</dbReference>
<dbReference type="PANTHER" id="PTHR35272:SF3">
    <property type="entry name" value="THIOL:DISULFIDE INTERCHANGE PROTEIN DSBC"/>
    <property type="match status" value="1"/>
</dbReference>
<comment type="function">
    <text evidence="7">Required for disulfide bond formation in some periplasmic proteins. Acts by transferring its disulfide bond to other proteins and is reduced in the process.</text>
</comment>
<evidence type="ECO:0000259" key="8">
    <source>
        <dbReference type="Pfam" id="PF10411"/>
    </source>
</evidence>
<dbReference type="GO" id="GO:0042597">
    <property type="term" value="C:periplasmic space"/>
    <property type="evidence" value="ECO:0007669"/>
    <property type="project" value="UniProtKB-SubCell"/>
</dbReference>
<proteinExistence type="inferred from homology"/>
<dbReference type="RefSeq" id="WP_105749506.1">
    <property type="nucleotide sequence ID" value="NZ_PVLQ01000087.1"/>
</dbReference>
<evidence type="ECO:0000313" key="10">
    <source>
        <dbReference type="EMBL" id="PRD64178.1"/>
    </source>
</evidence>
<feature type="signal peptide" evidence="7">
    <location>
        <begin position="1"/>
        <end position="25"/>
    </location>
</feature>
<dbReference type="Pfam" id="PF13098">
    <property type="entry name" value="Thioredoxin_2"/>
    <property type="match status" value="1"/>
</dbReference>
<dbReference type="PANTHER" id="PTHR35272">
    <property type="entry name" value="THIOL:DISULFIDE INTERCHANGE PROTEIN DSBC-RELATED"/>
    <property type="match status" value="1"/>
</dbReference>
<dbReference type="CDD" id="cd03020">
    <property type="entry name" value="DsbA_DsbC_DsbG"/>
    <property type="match status" value="1"/>
</dbReference>
<dbReference type="InterPro" id="IPR018950">
    <property type="entry name" value="DiS-bond_isomerase_DsbC/G_N"/>
</dbReference>
<keyword evidence="6 7" id="KW-0676">Redox-active center</keyword>
<dbReference type="PROSITE" id="PS51257">
    <property type="entry name" value="PROKAR_LIPOPROTEIN"/>
    <property type="match status" value="1"/>
</dbReference>
<dbReference type="InterPro" id="IPR051470">
    <property type="entry name" value="Thiol:disulfide_interchange"/>
</dbReference>
<keyword evidence="4 7" id="KW-0574">Periplasm</keyword>
<dbReference type="Proteomes" id="UP000238589">
    <property type="component" value="Unassembled WGS sequence"/>
</dbReference>